<feature type="region of interest" description="Disordered" evidence="1">
    <location>
        <begin position="295"/>
        <end position="319"/>
    </location>
</feature>
<dbReference type="GO" id="GO:0003677">
    <property type="term" value="F:DNA binding"/>
    <property type="evidence" value="ECO:0007669"/>
    <property type="project" value="TreeGrafter"/>
</dbReference>
<gene>
    <name evidence="3" type="ORF">BBO_08204</name>
</gene>
<dbReference type="SUPFAM" id="SSF52540">
    <property type="entry name" value="P-loop containing nucleoside triphosphate hydrolases"/>
    <property type="match status" value="1"/>
</dbReference>
<accession>A0A166XYB9</accession>
<dbReference type="PANTHER" id="PTHR23389">
    <property type="entry name" value="CHROMOSOME TRANSMISSION FIDELITY FACTOR 18"/>
    <property type="match status" value="1"/>
</dbReference>
<feature type="region of interest" description="Disordered" evidence="1">
    <location>
        <begin position="1"/>
        <end position="87"/>
    </location>
</feature>
<evidence type="ECO:0000259" key="2">
    <source>
        <dbReference type="SMART" id="SM00382"/>
    </source>
</evidence>
<organism evidence="3 4">
    <name type="scientific">Beauveria brongniartii RCEF 3172</name>
    <dbReference type="NCBI Taxonomy" id="1081107"/>
    <lineage>
        <taxon>Eukaryota</taxon>
        <taxon>Fungi</taxon>
        <taxon>Dikarya</taxon>
        <taxon>Ascomycota</taxon>
        <taxon>Pezizomycotina</taxon>
        <taxon>Sordariomycetes</taxon>
        <taxon>Hypocreomycetidae</taxon>
        <taxon>Hypocreales</taxon>
        <taxon>Cordycipitaceae</taxon>
        <taxon>Beauveria</taxon>
        <taxon>Beauveria brongniartii</taxon>
    </lineage>
</organism>
<evidence type="ECO:0000256" key="1">
    <source>
        <dbReference type="SAM" id="MobiDB-lite"/>
    </source>
</evidence>
<dbReference type="Proteomes" id="UP000076863">
    <property type="component" value="Unassembled WGS sequence"/>
</dbReference>
<name>A0A166XYB9_9HYPO</name>
<dbReference type="PANTHER" id="PTHR23389:SF21">
    <property type="entry name" value="ATPASE FAMILY AAA DOMAIN-CONTAINING PROTEIN 5"/>
    <property type="match status" value="1"/>
</dbReference>
<dbReference type="Pfam" id="PF00004">
    <property type="entry name" value="AAA"/>
    <property type="match status" value="1"/>
</dbReference>
<sequence>MAMAGKEPGDTSSRKLHPFFAKGSAFPGSEQASASTPTINDRHESKRVKTNEYAPPQQPDYTASGLMYYTQPLQEADVSTQQPQQPLQQSMLRQPQPTIRSINAPQHGNVPVAVHSVPETPAPLINTEPYTTPSCSTSCASHAQADLPVACGEAPAHQASTSQASESRPLINQMPILEPQKRAPPKKVLKFNTRTGTLGSPPKLKPQGRSSRLVSIKYGQDAEARKRIGDRISRILSGQLLVEKLAPDYPQPKPEKMATDDPHQKTSKTHPFFTKEKPVEPKPISEKKRNTIFMSTPVSPRKPRNSFTSGKGPSFGIKPIGTKVPGAKYPLWPPHGFSHVRGIEPLGLTCTNGPSNRPNKKSKGQTVSINSHESVLWLLSRQLNIQQVKHSLPKEDSLFQPPPSELRLPTRHFESGCELAKRIRSELQTSIASLSLSERDLDEDDLARVPSKPAHPIIVRHWQSLAKGLSAFDRSTCESMSWVSKYAPTSAAEVLQSGREVTLLKQWLEMLRVQGVETAGDGSAKTKSEAKKKKRKSKLDGFVIDSEDESGEMNELSDLEDQPFKVKQRLRPSVARSLDLTGKDPSKLANTILISGPHGSGKSASVYAVAKELGFEVFEINSSTRRSGKDILERVGDMTRNHLVQHHRSETADSAGAIESDISSGKQGTMTSFFKPKTAAEKKKKKKSHLDRSRANADAASKSSSSKSHRQSLILLEEVDILFEEDKQFWASLQSLMSQSKRPFILTCNDESAVPVSILNLHGIFRFLPPPEPVAVDTCLLIAANEGHALKRNAVRSLYRCRDHDLRATITDLQFWCQIGVGDRRGGHDWFYLRWPKGIDIDKQGHVVRVISEDTYQTGMGWLSRDSIVSAPTTQAMEREAAAQAWQFWHRDLTDSHCSKDLLRLGAATSTKTASRQQRLKTLEAYTHYYDALSCADLCAAGALGVELTEMLDPTLPEMPVAMKEDFTIAQALLEANIFQPYSCSRVEISSAISSLALGNLKTAATTLVSSTSIDENEAYDEEKTIGILKDMHERENRRLTRYDVAVAFDPIAVSPKAMASMSLDPSVFDRTMTMIIEEVAPWIRGMVHYDDQLMQDRQRLNELLDDGSRRKRMRTTRSAYSALEGGERRTTRKERYFGDCLSTEAVMYTAGDSWQQALPLGVKMNEAEDYPASSPMSMDSAEGLR</sequence>
<reference evidence="3 4" key="1">
    <citation type="journal article" date="2016" name="Genome Biol. Evol.">
        <title>Divergent and convergent evolution of fungal pathogenicity.</title>
        <authorList>
            <person name="Shang Y."/>
            <person name="Xiao G."/>
            <person name="Zheng P."/>
            <person name="Cen K."/>
            <person name="Zhan S."/>
            <person name="Wang C."/>
        </authorList>
    </citation>
    <scope>NUCLEOTIDE SEQUENCE [LARGE SCALE GENOMIC DNA]</scope>
    <source>
        <strain evidence="3 4">RCEF 3172</strain>
    </source>
</reference>
<dbReference type="Gene3D" id="3.40.50.300">
    <property type="entry name" value="P-loop containing nucleotide triphosphate hydrolases"/>
    <property type="match status" value="1"/>
</dbReference>
<dbReference type="EMBL" id="AZHA01000036">
    <property type="protein sequence ID" value="OAA36327.1"/>
    <property type="molecule type" value="Genomic_DNA"/>
</dbReference>
<feature type="compositionally biased region" description="Polar residues" evidence="1">
    <location>
        <begin position="30"/>
        <end position="39"/>
    </location>
</feature>
<dbReference type="GO" id="GO:0016887">
    <property type="term" value="F:ATP hydrolysis activity"/>
    <property type="evidence" value="ECO:0007669"/>
    <property type="project" value="InterPro"/>
</dbReference>
<evidence type="ECO:0000313" key="4">
    <source>
        <dbReference type="Proteomes" id="UP000076863"/>
    </source>
</evidence>
<protein>
    <submittedName>
        <fullName evidence="3">ATPase, AAA-type, core</fullName>
    </submittedName>
</protein>
<dbReference type="InterPro" id="IPR027417">
    <property type="entry name" value="P-loop_NTPase"/>
</dbReference>
<dbReference type="InterPro" id="IPR003959">
    <property type="entry name" value="ATPase_AAA_core"/>
</dbReference>
<proteinExistence type="predicted"/>
<feature type="compositionally biased region" description="Polar residues" evidence="1">
    <location>
        <begin position="661"/>
        <end position="672"/>
    </location>
</feature>
<dbReference type="SMART" id="SM00382">
    <property type="entry name" value="AAA"/>
    <property type="match status" value="1"/>
</dbReference>
<feature type="domain" description="AAA+ ATPase" evidence="2">
    <location>
        <begin position="588"/>
        <end position="771"/>
    </location>
</feature>
<feature type="region of interest" description="Disordered" evidence="1">
    <location>
        <begin position="192"/>
        <end position="212"/>
    </location>
</feature>
<feature type="region of interest" description="Disordered" evidence="1">
    <location>
        <begin position="249"/>
        <end position="283"/>
    </location>
</feature>
<dbReference type="GO" id="GO:0005524">
    <property type="term" value="F:ATP binding"/>
    <property type="evidence" value="ECO:0007669"/>
    <property type="project" value="InterPro"/>
</dbReference>
<keyword evidence="4" id="KW-1185">Reference proteome</keyword>
<dbReference type="AlphaFoldDB" id="A0A166XYB9"/>
<feature type="compositionally biased region" description="Basic and acidic residues" evidence="1">
    <location>
        <begin position="253"/>
        <end position="264"/>
    </location>
</feature>
<comment type="caution">
    <text evidence="3">The sequence shown here is derived from an EMBL/GenBank/DDBJ whole genome shotgun (WGS) entry which is preliminary data.</text>
</comment>
<dbReference type="GO" id="GO:0005634">
    <property type="term" value="C:nucleus"/>
    <property type="evidence" value="ECO:0007669"/>
    <property type="project" value="TreeGrafter"/>
</dbReference>
<dbReference type="InterPro" id="IPR003593">
    <property type="entry name" value="AAA+_ATPase"/>
</dbReference>
<evidence type="ECO:0000313" key="3">
    <source>
        <dbReference type="EMBL" id="OAA36327.1"/>
    </source>
</evidence>
<dbReference type="OrthoDB" id="9996895at2759"/>
<feature type="compositionally biased region" description="Basic and acidic residues" evidence="1">
    <location>
        <begin position="273"/>
        <end position="283"/>
    </location>
</feature>
<feature type="region of interest" description="Disordered" evidence="1">
    <location>
        <begin position="646"/>
        <end position="704"/>
    </location>
</feature>
<feature type="compositionally biased region" description="Basic and acidic residues" evidence="1">
    <location>
        <begin position="40"/>
        <end position="50"/>
    </location>
</feature>
<feature type="compositionally biased region" description="Polar residues" evidence="1">
    <location>
        <begin position="71"/>
        <end position="80"/>
    </location>
</feature>